<dbReference type="PROSITE" id="PS50105">
    <property type="entry name" value="SAM_DOMAIN"/>
    <property type="match status" value="1"/>
</dbReference>
<dbReference type="PANTHER" id="PTHR23509">
    <property type="entry name" value="PA-PL1 PHOSPHOLIPASE FAMILY"/>
    <property type="match status" value="1"/>
</dbReference>
<evidence type="ECO:0000313" key="6">
    <source>
        <dbReference type="Proteomes" id="UP000654395"/>
    </source>
</evidence>
<evidence type="ECO:0000259" key="3">
    <source>
        <dbReference type="PROSITE" id="PS50105"/>
    </source>
</evidence>
<name>A0A852KMP0_UROIN</name>
<evidence type="ECO:0000259" key="4">
    <source>
        <dbReference type="PROSITE" id="PS51043"/>
    </source>
</evidence>
<dbReference type="EMBL" id="WBNH01005357">
    <property type="protein sequence ID" value="NXX79316.1"/>
    <property type="molecule type" value="Genomic_DNA"/>
</dbReference>
<feature type="non-terminal residue" evidence="5">
    <location>
        <position position="1"/>
    </location>
</feature>
<dbReference type="GO" id="GO:0046872">
    <property type="term" value="F:metal ion binding"/>
    <property type="evidence" value="ECO:0007669"/>
    <property type="project" value="InterPro"/>
</dbReference>
<accession>A0A852KMP0</accession>
<dbReference type="Pfam" id="PF23464">
    <property type="entry name" value="WWE_3"/>
    <property type="match status" value="1"/>
</dbReference>
<feature type="compositionally biased region" description="Acidic residues" evidence="2">
    <location>
        <begin position="293"/>
        <end position="302"/>
    </location>
</feature>
<sequence length="622" mass="70881">GQAVVPTSGGRYDVLLQPRRRVAMYWDEDPAEVRRCTWFYKGDKDNKYIPYSESFSEELEKAYMMAVTHDEWKKKLESPNREVIILHNPKMMVHYQPVAISDDWASTPTEQGRPRTVKRGVENIAAEIPSGEPEQIDHLVFVVHGIGPACDIRFRNIVQCVNDFRNLSLGMLQTHFKKAQEQQQIGRVEFLPVNWHSPLHSTGVDVDLERITLPSINRLRNFINDTIVDLFFYNSSTYCQTIVDTVASEMNRLHQLFLQRNPQFKGGVSIAGHSLGSLILFDLLTNQKAAPEKEEEEEEQGEEGSRTASSNRGIEEVTEMLKELELSEYCDVFEKERMDGQALFLCTEENLKELGIPLGPRMKMLHYISSRREMQVARYSSVEGESCSKPEPSPLCQVLVNYPQLNYNPSIFFAFGSPIGMFLTVRGVKRINPNYSLPTCKGFFNIFHPFDPVAYRIEPMIVPDLEFEPMLLPHHKGRKRMHLELKEGLTRMSADLKNNLLGSLRVAWQSFTRAPVPALEGTDAEPEPEAEAGVEKQPELKADKPPAALKEEPSLIKVGMLNGGNRIDYVLQKKPIETFNEYLFALQGHLCYWESEDTVLLVLKEIYQTQGITLDQPLAGSQ</sequence>
<dbReference type="SUPFAM" id="SSF47769">
    <property type="entry name" value="SAM/Pointed domain"/>
    <property type="match status" value="1"/>
</dbReference>
<dbReference type="Pfam" id="PF00536">
    <property type="entry name" value="SAM_1"/>
    <property type="match status" value="1"/>
</dbReference>
<organism evidence="5 6">
    <name type="scientific">Urocolius indicus</name>
    <name type="common">Red-faced mousebird</name>
    <name type="synonym">Colius indicus</name>
    <dbReference type="NCBI Taxonomy" id="458196"/>
    <lineage>
        <taxon>Eukaryota</taxon>
        <taxon>Metazoa</taxon>
        <taxon>Chordata</taxon>
        <taxon>Craniata</taxon>
        <taxon>Vertebrata</taxon>
        <taxon>Euteleostomi</taxon>
        <taxon>Archelosauria</taxon>
        <taxon>Archosauria</taxon>
        <taxon>Dinosauria</taxon>
        <taxon>Saurischia</taxon>
        <taxon>Theropoda</taxon>
        <taxon>Coelurosauria</taxon>
        <taxon>Aves</taxon>
        <taxon>Neognathae</taxon>
        <taxon>Neoaves</taxon>
        <taxon>Telluraves</taxon>
        <taxon>Coraciimorphae</taxon>
        <taxon>Coliiformes</taxon>
        <taxon>Coliidae</taxon>
        <taxon>Urocolius</taxon>
    </lineage>
</organism>
<dbReference type="InterPro" id="IPR013761">
    <property type="entry name" value="SAM/pointed_sf"/>
</dbReference>
<evidence type="ECO:0000256" key="2">
    <source>
        <dbReference type="SAM" id="MobiDB-lite"/>
    </source>
</evidence>
<evidence type="ECO:0000256" key="1">
    <source>
        <dbReference type="ARBA" id="ARBA00038464"/>
    </source>
</evidence>
<dbReference type="GO" id="GO:0030134">
    <property type="term" value="C:COPII-coated ER to Golgi transport vesicle"/>
    <property type="evidence" value="ECO:0007669"/>
    <property type="project" value="TreeGrafter"/>
</dbReference>
<dbReference type="Gene3D" id="1.10.150.50">
    <property type="entry name" value="Transcription Factor, Ets-1"/>
    <property type="match status" value="1"/>
</dbReference>
<feature type="domain" description="DDHD" evidence="4">
    <location>
        <begin position="405"/>
        <end position="608"/>
    </location>
</feature>
<dbReference type="InterPro" id="IPR001660">
    <property type="entry name" value="SAM"/>
</dbReference>
<feature type="region of interest" description="Disordered" evidence="2">
    <location>
        <begin position="289"/>
        <end position="313"/>
    </location>
</feature>
<protein>
    <submittedName>
        <fullName evidence="5">DDHD2 Phospholipase</fullName>
    </submittedName>
</protein>
<feature type="compositionally biased region" description="Acidic residues" evidence="2">
    <location>
        <begin position="522"/>
        <end position="532"/>
    </location>
</feature>
<keyword evidence="6" id="KW-1185">Reference proteome</keyword>
<dbReference type="OrthoDB" id="69269at2759"/>
<dbReference type="InterPro" id="IPR058055">
    <property type="entry name" value="PA-PLA1"/>
</dbReference>
<feature type="non-terminal residue" evidence="5">
    <location>
        <position position="622"/>
    </location>
</feature>
<dbReference type="GO" id="GO:0004620">
    <property type="term" value="F:phospholipase activity"/>
    <property type="evidence" value="ECO:0007669"/>
    <property type="project" value="TreeGrafter"/>
</dbReference>
<comment type="similarity">
    <text evidence="1">Belongs to the PA-PLA1 family.</text>
</comment>
<dbReference type="InterPro" id="IPR057825">
    <property type="entry name" value="WWE_SEC23-DDH2"/>
</dbReference>
<feature type="region of interest" description="Disordered" evidence="2">
    <location>
        <begin position="518"/>
        <end position="548"/>
    </location>
</feature>
<feature type="compositionally biased region" description="Basic and acidic residues" evidence="2">
    <location>
        <begin position="533"/>
        <end position="548"/>
    </location>
</feature>
<proteinExistence type="inferred from homology"/>
<evidence type="ECO:0000313" key="5">
    <source>
        <dbReference type="EMBL" id="NXX79316.1"/>
    </source>
</evidence>
<dbReference type="SMART" id="SM00454">
    <property type="entry name" value="SAM"/>
    <property type="match status" value="1"/>
</dbReference>
<comment type="caution">
    <text evidence="5">The sequence shown here is derived from an EMBL/GenBank/DDBJ whole genome shotgun (WGS) entry which is preliminary data.</text>
</comment>
<reference evidence="5" key="1">
    <citation type="submission" date="2020-02" db="EMBL/GenBank/DDBJ databases">
        <title>Bird 10,000 Genomes (B10K) Project - Family phase.</title>
        <authorList>
            <person name="Zhang G."/>
        </authorList>
    </citation>
    <scope>NUCLEOTIDE SEQUENCE</scope>
    <source>
        <strain evidence="5">B10K-DU-030-59</strain>
    </source>
</reference>
<dbReference type="Pfam" id="PF02862">
    <property type="entry name" value="DDHD"/>
    <property type="match status" value="1"/>
</dbReference>
<gene>
    <name evidence="5" type="primary">Ddhd2</name>
    <name evidence="5" type="ORF">UROIND_R13126</name>
</gene>
<dbReference type="SMART" id="SM01127">
    <property type="entry name" value="DDHD"/>
    <property type="match status" value="1"/>
</dbReference>
<dbReference type="PROSITE" id="PS51043">
    <property type="entry name" value="DDHD"/>
    <property type="match status" value="1"/>
</dbReference>
<dbReference type="AlphaFoldDB" id="A0A852KMP0"/>
<dbReference type="GO" id="GO:0004806">
    <property type="term" value="F:triacylglycerol lipase activity"/>
    <property type="evidence" value="ECO:0007669"/>
    <property type="project" value="TreeGrafter"/>
</dbReference>
<dbReference type="Proteomes" id="UP000654395">
    <property type="component" value="Unassembled WGS sequence"/>
</dbReference>
<dbReference type="InterPro" id="IPR004177">
    <property type="entry name" value="DDHD_dom"/>
</dbReference>
<dbReference type="PANTHER" id="PTHR23509:SF7">
    <property type="entry name" value="PHOSPHOLIPASE DDHD2"/>
    <property type="match status" value="1"/>
</dbReference>
<feature type="domain" description="SAM" evidence="3">
    <location>
        <begin position="312"/>
        <end position="356"/>
    </location>
</feature>